<feature type="compositionally biased region" description="Basic residues" evidence="2">
    <location>
        <begin position="1"/>
        <end position="18"/>
    </location>
</feature>
<protein>
    <submittedName>
        <fullName evidence="3">Uncharacterized protein</fullName>
    </submittedName>
</protein>
<accession>A0A0F4G520</accession>
<gene>
    <name evidence="3" type="ORF">TI39_contig5906g00003</name>
</gene>
<evidence type="ECO:0000313" key="4">
    <source>
        <dbReference type="Proteomes" id="UP000033647"/>
    </source>
</evidence>
<feature type="region of interest" description="Disordered" evidence="2">
    <location>
        <begin position="1"/>
        <end position="80"/>
    </location>
</feature>
<organism evidence="3 4">
    <name type="scientific">Zymoseptoria brevis</name>
    <dbReference type="NCBI Taxonomy" id="1047168"/>
    <lineage>
        <taxon>Eukaryota</taxon>
        <taxon>Fungi</taxon>
        <taxon>Dikarya</taxon>
        <taxon>Ascomycota</taxon>
        <taxon>Pezizomycotina</taxon>
        <taxon>Dothideomycetes</taxon>
        <taxon>Dothideomycetidae</taxon>
        <taxon>Mycosphaerellales</taxon>
        <taxon>Mycosphaerellaceae</taxon>
        <taxon>Zymoseptoria</taxon>
    </lineage>
</organism>
<comment type="caution">
    <text evidence="3">The sequence shown here is derived from an EMBL/GenBank/DDBJ whole genome shotgun (WGS) entry which is preliminary data.</text>
</comment>
<feature type="coiled-coil region" evidence="1">
    <location>
        <begin position="812"/>
        <end position="839"/>
    </location>
</feature>
<sequence length="1164" mass="130600">MAPKKQPPKKQPPKKQPPKKQDATGKDDSDPTGGEERPVKKLKLTLQDEAHGSQVEAHGSQVTKSAEEEQSAPVHGKKKVDCETCGRDLSHLKVTLLGPKGGRVCAACKKKANTEKKKAAGEKDKRSEGCDKIMPVGSTHVYQGLKGGHLCGKCYEKTRKTKEDKPCEECGKTIPAGRLLRNLYTGKKGGNLCLTCYQKTRKIEEDDTCDECGETIPAGAYQLYTGSKGGRMCRKCYDTRYYSKRQDDAEAKPERNDCESCGRETHAGTVRFRGEKKGCVCKTCHEKKNISAKRSHQGEKTCSDCGTLVYDEDEFCSVCRQRHDAHETPPYRPVNNTASDIMLFRHAEIRDVAIQEFRELNPNHDPHTQDLQPRTVSSERNYWYQTVDQMRETLRQRGVVRGVAKGHRRHLIRWLQIIDALDGVLPQPRPAASRYHEMDIHALKRLATEDGFFRRREPPEGTAQNFATFLAEDPWLQSWDNAEQATPPETLVTQLRTTAQRADRALANRTFASDPPTSNPPTSNPPTSNPPVNNTSVNDGAPVNIPVAENPADSVEDLTAGIIATHNGGLWSLRETFASLQQTLNESFLPSHTSSIGLLCGVWAYTGSRVEWMRRMANRYPHQYERPDMSAEEMGHQLMERLFENYDRANPAANRVLGIPTQAYREYLDHRLAPLLAAGGTAFQDEYNYWLRMYDIDANLIGVLDDFANQEQLGGVAPDFGIGVVAGAFTNNSGNEVPANARIVRAGDPTVPHIWVHDYRALGQNGRAGAYNHFESFARGGRLEEALEWGMTPGDLGLLSGRQRFDPRDPAVQAHQTEMDRLKAAARQAQRMVTERNDKLARCCRRCQVLDRLDCDGMPGDPPKTCSLCKEHGDHCIHDRDLPMKPKFVTMTNYTKEISRPWDIPMTLDDRAKYYDLASDHQPELEPEVEHHAVIVIGRMSSHRGWLAVAANLGNSRRFQPAAVRRLFAMSLARRGIMPVPVDMGGVQDNFLASHFEFWHGPNGIMRPNNPNPPTEITYLLQGIAGFSTPITGWIAFYLNIVQIDGQNQTNIANRIWLMFAVERRGVIDGSPGSVVPGRHLADWLLWGNKYVRKVRLVDLYNRWHNMLQQPPVLAATQFEGELDDILTAMEHEGFMRSGHYGAGTNPTWADVMGRNHSRNSPWT</sequence>
<dbReference type="EMBL" id="LAFY01005861">
    <property type="protein sequence ID" value="KJX92147.1"/>
    <property type="molecule type" value="Genomic_DNA"/>
</dbReference>
<evidence type="ECO:0000313" key="3">
    <source>
        <dbReference type="EMBL" id="KJX92147.1"/>
    </source>
</evidence>
<dbReference type="InterPro" id="IPR036280">
    <property type="entry name" value="Multihaem_cyt_sf"/>
</dbReference>
<proteinExistence type="predicted"/>
<keyword evidence="4" id="KW-1185">Reference proteome</keyword>
<dbReference type="Proteomes" id="UP000033647">
    <property type="component" value="Unassembled WGS sequence"/>
</dbReference>
<dbReference type="AlphaFoldDB" id="A0A0F4G520"/>
<dbReference type="OrthoDB" id="3655896at2759"/>
<feature type="region of interest" description="Disordered" evidence="2">
    <location>
        <begin position="509"/>
        <end position="548"/>
    </location>
</feature>
<feature type="compositionally biased region" description="Basic and acidic residues" evidence="2">
    <location>
        <begin position="19"/>
        <end position="39"/>
    </location>
</feature>
<evidence type="ECO:0000256" key="2">
    <source>
        <dbReference type="SAM" id="MobiDB-lite"/>
    </source>
</evidence>
<evidence type="ECO:0000256" key="1">
    <source>
        <dbReference type="SAM" id="Coils"/>
    </source>
</evidence>
<reference evidence="3 4" key="1">
    <citation type="submission" date="2015-03" db="EMBL/GenBank/DDBJ databases">
        <title>RNA-seq based gene annotation and comparative genomics of four Zymoseptoria species reveal species-specific pathogenicity related genes and transposable element activity.</title>
        <authorList>
            <person name="Grandaubert J."/>
            <person name="Bhattacharyya A."/>
            <person name="Stukenbrock E.H."/>
        </authorList>
    </citation>
    <scope>NUCLEOTIDE SEQUENCE [LARGE SCALE GENOMIC DNA]</scope>
    <source>
        <strain evidence="3 4">Zb18110</strain>
    </source>
</reference>
<keyword evidence="1" id="KW-0175">Coiled coil</keyword>
<dbReference type="SUPFAM" id="SSF48695">
    <property type="entry name" value="Multiheme cytochromes"/>
    <property type="match status" value="1"/>
</dbReference>
<feature type="compositionally biased region" description="Pro residues" evidence="2">
    <location>
        <begin position="517"/>
        <end position="529"/>
    </location>
</feature>
<name>A0A0F4G520_9PEZI</name>